<dbReference type="EMBL" id="BBNQ01000011">
    <property type="protein sequence ID" value="GAL63447.1"/>
    <property type="molecule type" value="Genomic_DNA"/>
</dbReference>
<feature type="transmembrane region" description="Helical" evidence="1">
    <location>
        <begin position="89"/>
        <end position="110"/>
    </location>
</feature>
<dbReference type="PANTHER" id="PTHR37309">
    <property type="entry name" value="SLR0284 PROTEIN"/>
    <property type="match status" value="1"/>
</dbReference>
<dbReference type="Proteomes" id="UP000294824">
    <property type="component" value="Unassembled WGS sequence"/>
</dbReference>
<dbReference type="Proteomes" id="UP000029643">
    <property type="component" value="Unassembled WGS sequence"/>
</dbReference>
<dbReference type="EMBL" id="SORL01000013">
    <property type="protein sequence ID" value="TDY60026.1"/>
    <property type="molecule type" value="Genomic_DNA"/>
</dbReference>
<dbReference type="EMBL" id="BBNU01000012">
    <property type="protein sequence ID" value="GAL80775.1"/>
    <property type="molecule type" value="Genomic_DNA"/>
</dbReference>
<dbReference type="PANTHER" id="PTHR37309:SF1">
    <property type="entry name" value="SLR0284 PROTEIN"/>
    <property type="match status" value="1"/>
</dbReference>
<comment type="caution">
    <text evidence="2">The sequence shown here is derived from an EMBL/GenBank/DDBJ whole genome shotgun (WGS) entry which is preliminary data.</text>
</comment>
<keyword evidence="1" id="KW-0812">Transmembrane</keyword>
<reference evidence="4 7" key="2">
    <citation type="submission" date="2019-03" db="EMBL/GenBank/DDBJ databases">
        <title>Genomic Encyclopedia of Type Strains, Phase III (KMG-III): the genomes of soil and plant-associated and newly described type strains.</title>
        <authorList>
            <person name="Whitman W."/>
        </authorList>
    </citation>
    <scope>NUCLEOTIDE SEQUENCE [LARGE SCALE GENOMIC DNA]</scope>
    <source>
        <strain evidence="4 7">CECT 8301</strain>
    </source>
</reference>
<feature type="transmembrane region" description="Helical" evidence="1">
    <location>
        <begin position="29"/>
        <end position="46"/>
    </location>
</feature>
<organism evidence="2 6">
    <name type="scientific">Algibacter lectus</name>
    <dbReference type="NCBI Taxonomy" id="221126"/>
    <lineage>
        <taxon>Bacteria</taxon>
        <taxon>Pseudomonadati</taxon>
        <taxon>Bacteroidota</taxon>
        <taxon>Flavobacteriia</taxon>
        <taxon>Flavobacteriales</taxon>
        <taxon>Flavobacteriaceae</taxon>
        <taxon>Algibacter</taxon>
    </lineage>
</organism>
<accession>A0A4R8M8T5</accession>
<gene>
    <name evidence="4" type="ORF">DFQ06_3641</name>
    <name evidence="3" type="ORF">JCM19274_1401</name>
    <name evidence="2" type="ORF">JCM19300_1793</name>
</gene>
<dbReference type="OrthoDB" id="6402664at2"/>
<dbReference type="AlphaFoldDB" id="A0A090W7F8"/>
<accession>A0A090W7F8</accession>
<reference evidence="5 6" key="1">
    <citation type="journal article" date="2014" name="Genome Announc.">
        <title>Draft Genome Sequences of Marine Flavobacterium Algibacter lectus Strains SS8 and NR4.</title>
        <authorList>
            <person name="Takatani N."/>
            <person name="Nakanishi M."/>
            <person name="Meirelles P."/>
            <person name="Mino S."/>
            <person name="Suda W."/>
            <person name="Oshima K."/>
            <person name="Hattori M."/>
            <person name="Ohkuma M."/>
            <person name="Hosokawa M."/>
            <person name="Miyashita K."/>
            <person name="Thompson F.L."/>
            <person name="Niwa A."/>
            <person name="Sawabe T."/>
            <person name="Sawabe T."/>
        </authorList>
    </citation>
    <scope>NUCLEOTIDE SEQUENCE [LARGE SCALE GENOMIC DNA]</scope>
    <source>
        <strain evidence="3">JCM 19274</strain>
        <strain evidence="2 6">JCM 19300</strain>
        <strain evidence="5">JCM19274</strain>
    </source>
</reference>
<evidence type="ECO:0000313" key="2">
    <source>
        <dbReference type="EMBL" id="GAL63447.1"/>
    </source>
</evidence>
<feature type="transmembrane region" description="Helical" evidence="1">
    <location>
        <begin position="7"/>
        <end position="23"/>
    </location>
</feature>
<feature type="transmembrane region" description="Helical" evidence="1">
    <location>
        <begin position="53"/>
        <end position="77"/>
    </location>
</feature>
<name>A0A090W7F8_9FLAO</name>
<evidence type="ECO:0000313" key="7">
    <source>
        <dbReference type="Proteomes" id="UP000294824"/>
    </source>
</evidence>
<dbReference type="STRING" id="221126.SAMN04489722_10945"/>
<keyword evidence="7" id="KW-1185">Reference proteome</keyword>
<evidence type="ECO:0000256" key="1">
    <source>
        <dbReference type="SAM" id="Phobius"/>
    </source>
</evidence>
<dbReference type="Pfam" id="PF04020">
    <property type="entry name" value="Phage_holin_4_2"/>
    <property type="match status" value="1"/>
</dbReference>
<protein>
    <submittedName>
        <fullName evidence="2 4">Membrane protein</fullName>
    </submittedName>
</protein>
<dbReference type="Proteomes" id="UP000029644">
    <property type="component" value="Unassembled WGS sequence"/>
</dbReference>
<keyword evidence="1" id="KW-1133">Transmembrane helix</keyword>
<evidence type="ECO:0000313" key="4">
    <source>
        <dbReference type="EMBL" id="TDY60026.1"/>
    </source>
</evidence>
<sequence length="117" mass="12715">MNTIIKLLVNAIAVFVLANVLSGVQVDGYLSAIIVALVLSILNLLIKPILVIFTLPVTVITLGLFLLVINGLIILLADEFISGFSVDNIWWAILFSVLLSILQSILQSFFTTDKKSS</sequence>
<evidence type="ECO:0000313" key="6">
    <source>
        <dbReference type="Proteomes" id="UP000029644"/>
    </source>
</evidence>
<keyword evidence="1" id="KW-0472">Membrane</keyword>
<evidence type="ECO:0000313" key="5">
    <source>
        <dbReference type="Proteomes" id="UP000029643"/>
    </source>
</evidence>
<proteinExistence type="predicted"/>
<dbReference type="RefSeq" id="WP_042499089.1">
    <property type="nucleotide sequence ID" value="NZ_BBNQ01000011.1"/>
</dbReference>
<dbReference type="InterPro" id="IPR007165">
    <property type="entry name" value="Phage_holin_4_2"/>
</dbReference>
<evidence type="ECO:0000313" key="3">
    <source>
        <dbReference type="EMBL" id="GAL80775.1"/>
    </source>
</evidence>